<organism evidence="1 2">
    <name type="scientific">Saccharothrix xinjiangensis</name>
    <dbReference type="NCBI Taxonomy" id="204798"/>
    <lineage>
        <taxon>Bacteria</taxon>
        <taxon>Bacillati</taxon>
        <taxon>Actinomycetota</taxon>
        <taxon>Actinomycetes</taxon>
        <taxon>Pseudonocardiales</taxon>
        <taxon>Pseudonocardiaceae</taxon>
        <taxon>Saccharothrix</taxon>
    </lineage>
</organism>
<evidence type="ECO:0000313" key="1">
    <source>
        <dbReference type="EMBL" id="MFC5055666.1"/>
    </source>
</evidence>
<dbReference type="InterPro" id="IPR046274">
    <property type="entry name" value="DUF6307"/>
</dbReference>
<dbReference type="Pfam" id="PF19826">
    <property type="entry name" value="DUF6307"/>
    <property type="match status" value="1"/>
</dbReference>
<proteinExistence type="predicted"/>
<dbReference type="RefSeq" id="WP_344040055.1">
    <property type="nucleotide sequence ID" value="NZ_BAAAKE010000020.1"/>
</dbReference>
<reference evidence="2" key="1">
    <citation type="journal article" date="2019" name="Int. J. Syst. Evol. Microbiol.">
        <title>The Global Catalogue of Microorganisms (GCM) 10K type strain sequencing project: providing services to taxonomists for standard genome sequencing and annotation.</title>
        <authorList>
            <consortium name="The Broad Institute Genomics Platform"/>
            <consortium name="The Broad Institute Genome Sequencing Center for Infectious Disease"/>
            <person name="Wu L."/>
            <person name="Ma J."/>
        </authorList>
    </citation>
    <scope>NUCLEOTIDE SEQUENCE [LARGE SCALE GENOMIC DNA]</scope>
    <source>
        <strain evidence="2">KCTC 12848</strain>
    </source>
</reference>
<protein>
    <submittedName>
        <fullName evidence="1">DUF6307 family protein</fullName>
    </submittedName>
</protein>
<dbReference type="EMBL" id="JBHSJB010000016">
    <property type="protein sequence ID" value="MFC5055666.1"/>
    <property type="molecule type" value="Genomic_DNA"/>
</dbReference>
<dbReference type="Proteomes" id="UP001595833">
    <property type="component" value="Unassembled WGS sequence"/>
</dbReference>
<gene>
    <name evidence="1" type="ORF">ACFPFM_18125</name>
</gene>
<name>A0ABV9XZE2_9PSEU</name>
<sequence length="51" mass="5762">MTTSPYLSSYERRVELVRETLSAHSEISLEEARALAVHVLGALDHIPEKVR</sequence>
<accession>A0ABV9XZE2</accession>
<evidence type="ECO:0000313" key="2">
    <source>
        <dbReference type="Proteomes" id="UP001595833"/>
    </source>
</evidence>
<comment type="caution">
    <text evidence="1">The sequence shown here is derived from an EMBL/GenBank/DDBJ whole genome shotgun (WGS) entry which is preliminary data.</text>
</comment>
<keyword evidence="2" id="KW-1185">Reference proteome</keyword>